<evidence type="ECO:0000256" key="1">
    <source>
        <dbReference type="ARBA" id="ARBA00004442"/>
    </source>
</evidence>
<keyword evidence="6" id="KW-0732">Signal</keyword>
<dbReference type="PROSITE" id="PS51257">
    <property type="entry name" value="PROKAR_LIPOPROTEIN"/>
    <property type="match status" value="1"/>
</dbReference>
<keyword evidence="9" id="KW-1185">Reference proteome</keyword>
<dbReference type="InterPro" id="IPR006665">
    <property type="entry name" value="OmpA-like"/>
</dbReference>
<dbReference type="Gene3D" id="3.30.1330.60">
    <property type="entry name" value="OmpA-like domain"/>
    <property type="match status" value="1"/>
</dbReference>
<dbReference type="AlphaFoldDB" id="A0A844ZTT7"/>
<comment type="caution">
    <text evidence="8">The sequence shown here is derived from an EMBL/GenBank/DDBJ whole genome shotgun (WGS) entry which is preliminary data.</text>
</comment>
<evidence type="ECO:0000256" key="6">
    <source>
        <dbReference type="SAM" id="SignalP"/>
    </source>
</evidence>
<accession>A0A844ZTT7</accession>
<evidence type="ECO:0000256" key="3">
    <source>
        <dbReference type="ARBA" id="ARBA00023237"/>
    </source>
</evidence>
<evidence type="ECO:0000256" key="5">
    <source>
        <dbReference type="SAM" id="MobiDB-lite"/>
    </source>
</evidence>
<dbReference type="GO" id="GO:0009279">
    <property type="term" value="C:cell outer membrane"/>
    <property type="evidence" value="ECO:0007669"/>
    <property type="project" value="UniProtKB-SubCell"/>
</dbReference>
<keyword evidence="2 4" id="KW-0472">Membrane</keyword>
<feature type="chain" id="PRO_5032691172" evidence="6">
    <location>
        <begin position="22"/>
        <end position="202"/>
    </location>
</feature>
<reference evidence="8 9" key="1">
    <citation type="submission" date="2019-12" db="EMBL/GenBank/DDBJ databases">
        <title>Genomic-based taxomic classification of the family Erythrobacteraceae.</title>
        <authorList>
            <person name="Xu L."/>
        </authorList>
    </citation>
    <scope>NUCLEOTIDE SEQUENCE [LARGE SCALE GENOMIC DNA]</scope>
    <source>
        <strain evidence="8 9">KCTC 52763</strain>
    </source>
</reference>
<protein>
    <submittedName>
        <fullName evidence="8">OmpA family protein</fullName>
    </submittedName>
</protein>
<dbReference type="CDD" id="cd07185">
    <property type="entry name" value="OmpA_C-like"/>
    <property type="match status" value="1"/>
</dbReference>
<sequence>MISRYATAGLAALALSACGQASEQPDVEPEPTESAEDETPAEDSVSIIRPDADVERQAELLEPLRQRISFDEGGSTLGATAKAELAQVLQSPQFDAGGRITLRGHTDSEGADAANLRASQRRAEAVRDWLVENGVSEGRIRVIAMGEQNPARPNAKADGSPDEAGRAFNRRVDLSIAIPAELAAPRPEDEKPTLVEQVSGEN</sequence>
<feature type="signal peptide" evidence="6">
    <location>
        <begin position="1"/>
        <end position="21"/>
    </location>
</feature>
<dbReference type="PRINTS" id="PR01021">
    <property type="entry name" value="OMPADOMAIN"/>
</dbReference>
<dbReference type="InterPro" id="IPR006664">
    <property type="entry name" value="OMP_bac"/>
</dbReference>
<dbReference type="PROSITE" id="PS51123">
    <property type="entry name" value="OMPA_2"/>
    <property type="match status" value="1"/>
</dbReference>
<evidence type="ECO:0000256" key="2">
    <source>
        <dbReference type="ARBA" id="ARBA00023136"/>
    </source>
</evidence>
<dbReference type="Proteomes" id="UP000442714">
    <property type="component" value="Unassembled WGS sequence"/>
</dbReference>
<feature type="compositionally biased region" description="Acidic residues" evidence="5">
    <location>
        <begin position="25"/>
        <end position="41"/>
    </location>
</feature>
<organism evidence="8 9">
    <name type="scientific">Pontixanthobacter aquaemixtae</name>
    <dbReference type="NCBI Taxonomy" id="1958940"/>
    <lineage>
        <taxon>Bacteria</taxon>
        <taxon>Pseudomonadati</taxon>
        <taxon>Pseudomonadota</taxon>
        <taxon>Alphaproteobacteria</taxon>
        <taxon>Sphingomonadales</taxon>
        <taxon>Erythrobacteraceae</taxon>
        <taxon>Pontixanthobacter</taxon>
    </lineage>
</organism>
<feature type="domain" description="OmpA-like" evidence="7">
    <location>
        <begin position="57"/>
        <end position="180"/>
    </location>
</feature>
<dbReference type="PANTHER" id="PTHR30329">
    <property type="entry name" value="STATOR ELEMENT OF FLAGELLAR MOTOR COMPLEX"/>
    <property type="match status" value="1"/>
</dbReference>
<evidence type="ECO:0000313" key="9">
    <source>
        <dbReference type="Proteomes" id="UP000442714"/>
    </source>
</evidence>
<evidence type="ECO:0000313" key="8">
    <source>
        <dbReference type="EMBL" id="MXO91285.1"/>
    </source>
</evidence>
<dbReference type="PANTHER" id="PTHR30329:SF21">
    <property type="entry name" value="LIPOPROTEIN YIAD-RELATED"/>
    <property type="match status" value="1"/>
</dbReference>
<gene>
    <name evidence="8" type="ORF">GRI41_10655</name>
</gene>
<keyword evidence="3" id="KW-0998">Cell outer membrane</keyword>
<evidence type="ECO:0000259" key="7">
    <source>
        <dbReference type="PROSITE" id="PS51123"/>
    </source>
</evidence>
<dbReference type="EMBL" id="WTYX01000002">
    <property type="protein sequence ID" value="MXO91285.1"/>
    <property type="molecule type" value="Genomic_DNA"/>
</dbReference>
<name>A0A844ZTT7_9SPHN</name>
<dbReference type="InterPro" id="IPR050330">
    <property type="entry name" value="Bact_OuterMem_StrucFunc"/>
</dbReference>
<dbReference type="Pfam" id="PF00691">
    <property type="entry name" value="OmpA"/>
    <property type="match status" value="1"/>
</dbReference>
<feature type="region of interest" description="Disordered" evidence="5">
    <location>
        <begin position="18"/>
        <end position="45"/>
    </location>
</feature>
<evidence type="ECO:0000256" key="4">
    <source>
        <dbReference type="PROSITE-ProRule" id="PRU00473"/>
    </source>
</evidence>
<proteinExistence type="predicted"/>
<feature type="region of interest" description="Disordered" evidence="5">
    <location>
        <begin position="180"/>
        <end position="202"/>
    </location>
</feature>
<dbReference type="SUPFAM" id="SSF103088">
    <property type="entry name" value="OmpA-like"/>
    <property type="match status" value="1"/>
</dbReference>
<dbReference type="InterPro" id="IPR036737">
    <property type="entry name" value="OmpA-like_sf"/>
</dbReference>
<comment type="subcellular location">
    <subcellularLocation>
        <location evidence="1">Cell outer membrane</location>
    </subcellularLocation>
</comment>
<feature type="region of interest" description="Disordered" evidence="5">
    <location>
        <begin position="146"/>
        <end position="167"/>
    </location>
</feature>